<dbReference type="Proteomes" id="UP000583639">
    <property type="component" value="Unassembled WGS sequence"/>
</dbReference>
<comment type="caution">
    <text evidence="1">The sequence shown here is derived from an EMBL/GenBank/DDBJ whole genome shotgun (WGS) entry which is preliminary data.</text>
</comment>
<dbReference type="AlphaFoldDB" id="A0A848QPM4"/>
<sequence>MEQKKKATGGKNTPKRRKSRITLEEYRDKYLQVPRITNRKPVFVSEEVRDELDRIVGNFGKRGMSASGFIENLLRLHLDAHEKNFEEWRKL</sequence>
<gene>
    <name evidence="1" type="ORF">HKQ55_15130</name>
</gene>
<evidence type="ECO:0000313" key="2">
    <source>
        <dbReference type="Proteomes" id="UP000583639"/>
    </source>
</evidence>
<proteinExistence type="predicted"/>
<reference evidence="1 2" key="1">
    <citation type="submission" date="2020-04" db="EMBL/GenBank/DDBJ databases">
        <title>A novel gut-associated lysogenic phage, Bacteroides phage BV01, alters the host transcriptome and bile acid metabolism in Bacteroides vulgatus.</title>
        <authorList>
            <person name="Campbell D.E."/>
            <person name="Ly L."/>
            <person name="Ridlon J.M."/>
            <person name="Hsiao A."/>
            <person name="Degnan P.H."/>
        </authorList>
    </citation>
    <scope>NUCLEOTIDE SEQUENCE [LARGE SCALE GENOMIC DNA]</scope>
    <source>
        <strain evidence="1 2">VPI-BV8526</strain>
    </source>
</reference>
<protein>
    <submittedName>
        <fullName evidence="1">DUF3408 domain-containing protein</fullName>
    </submittedName>
</protein>
<organism evidence="1 2">
    <name type="scientific">Phocaeicola vulgatus</name>
    <name type="common">Bacteroides vulgatus</name>
    <dbReference type="NCBI Taxonomy" id="821"/>
    <lineage>
        <taxon>Bacteria</taxon>
        <taxon>Pseudomonadati</taxon>
        <taxon>Bacteroidota</taxon>
        <taxon>Bacteroidia</taxon>
        <taxon>Bacteroidales</taxon>
        <taxon>Bacteroidaceae</taxon>
        <taxon>Phocaeicola</taxon>
    </lineage>
</organism>
<evidence type="ECO:0000313" key="1">
    <source>
        <dbReference type="EMBL" id="NMW41425.1"/>
    </source>
</evidence>
<dbReference type="Pfam" id="PF11888">
    <property type="entry name" value="DUF3408"/>
    <property type="match status" value="1"/>
</dbReference>
<name>A0A848QPM4_PHOVU</name>
<accession>A0A848QPM4</accession>
<dbReference type="EMBL" id="JABDSI010000128">
    <property type="protein sequence ID" value="NMW41425.1"/>
    <property type="molecule type" value="Genomic_DNA"/>
</dbReference>
<dbReference type="InterPro" id="IPR021823">
    <property type="entry name" value="DUF3408"/>
</dbReference>